<feature type="compositionally biased region" description="Basic and acidic residues" evidence="1">
    <location>
        <begin position="122"/>
        <end position="132"/>
    </location>
</feature>
<accession>A0A8K0EUS0</accession>
<reference evidence="2" key="1">
    <citation type="submission" date="2022-01" db="EMBL/GenBank/DDBJ databases">
        <authorList>
            <person name="Braso-Vives M."/>
        </authorList>
    </citation>
    <scope>NUCLEOTIDE SEQUENCE</scope>
</reference>
<feature type="region of interest" description="Disordered" evidence="1">
    <location>
        <begin position="88"/>
        <end position="199"/>
    </location>
</feature>
<dbReference type="PANTHER" id="PTHR14375">
    <property type="entry name" value="SIMILAR TO RIKEN CDNA 4931414P19"/>
    <property type="match status" value="1"/>
</dbReference>
<keyword evidence="3" id="KW-1185">Reference proteome</keyword>
<evidence type="ECO:0000313" key="2">
    <source>
        <dbReference type="EMBL" id="CAH1264058.1"/>
    </source>
</evidence>
<protein>
    <submittedName>
        <fullName evidence="2">Hypp2834 protein</fullName>
    </submittedName>
</protein>
<dbReference type="EMBL" id="OV696689">
    <property type="protein sequence ID" value="CAH1264058.1"/>
    <property type="molecule type" value="Genomic_DNA"/>
</dbReference>
<evidence type="ECO:0000313" key="3">
    <source>
        <dbReference type="Proteomes" id="UP000838412"/>
    </source>
</evidence>
<dbReference type="PANTHER" id="PTHR14375:SF2">
    <property type="entry name" value="SIMILAR TO RIKEN CDNA 4931414P19"/>
    <property type="match status" value="1"/>
</dbReference>
<sequence length="232" mass="25530">MRSAAGKNEQDSHESMITNRRLAKEGQEAGHAVLTPENMAFLQSATQFVMSDEEVDPGGHYTWLVHSPTWRSKRLKKILLHCDTELDKKPSTDRKRTKRVRSSEPCPRPAPAVNRAYLKTEGGTHDGRHDSRQASSAPSMPVLSAVGTPPGVTKRRSLRYPARKEGEVTSKPERDDNRKDDSSGGCSDDGSHEGTACSDTHILGLLLGRRRDGSGRFNGTFVETREAATPNL</sequence>
<dbReference type="OrthoDB" id="8955704at2759"/>
<dbReference type="InterPro" id="IPR028101">
    <property type="entry name" value="DUF4616"/>
</dbReference>
<feature type="region of interest" description="Disordered" evidence="1">
    <location>
        <begin position="213"/>
        <end position="232"/>
    </location>
</feature>
<dbReference type="Proteomes" id="UP000838412">
    <property type="component" value="Chromosome 4"/>
</dbReference>
<feature type="compositionally biased region" description="Basic and acidic residues" evidence="1">
    <location>
        <begin position="162"/>
        <end position="182"/>
    </location>
</feature>
<evidence type="ECO:0000256" key="1">
    <source>
        <dbReference type="SAM" id="MobiDB-lite"/>
    </source>
</evidence>
<dbReference type="AlphaFoldDB" id="A0A8K0EUS0"/>
<name>A0A8K0EUS0_BRALA</name>
<proteinExistence type="predicted"/>
<organism evidence="2 3">
    <name type="scientific">Branchiostoma lanceolatum</name>
    <name type="common">Common lancelet</name>
    <name type="synonym">Amphioxus lanceolatum</name>
    <dbReference type="NCBI Taxonomy" id="7740"/>
    <lineage>
        <taxon>Eukaryota</taxon>
        <taxon>Metazoa</taxon>
        <taxon>Chordata</taxon>
        <taxon>Cephalochordata</taxon>
        <taxon>Leptocardii</taxon>
        <taxon>Amphioxiformes</taxon>
        <taxon>Branchiostomatidae</taxon>
        <taxon>Branchiostoma</taxon>
    </lineage>
</organism>
<gene>
    <name evidence="2" type="primary">Hypp2834</name>
    <name evidence="2" type="ORF">BLAG_LOCUS18552</name>
</gene>